<keyword evidence="2" id="KW-0732">Signal</keyword>
<protein>
    <submittedName>
        <fullName evidence="3">Uncharacterized protein</fullName>
    </submittedName>
</protein>
<dbReference type="EMBL" id="JBBKTW010000004">
    <property type="protein sequence ID" value="MEN2988995.1"/>
    <property type="molecule type" value="Genomic_DNA"/>
</dbReference>
<feature type="region of interest" description="Disordered" evidence="1">
    <location>
        <begin position="180"/>
        <end position="213"/>
    </location>
</feature>
<dbReference type="Proteomes" id="UP001413721">
    <property type="component" value="Unassembled WGS sequence"/>
</dbReference>
<evidence type="ECO:0000313" key="4">
    <source>
        <dbReference type="Proteomes" id="UP001413721"/>
    </source>
</evidence>
<name>A0ABU9YJL0_9PROT</name>
<feature type="chain" id="PRO_5046317389" evidence="2">
    <location>
        <begin position="37"/>
        <end position="330"/>
    </location>
</feature>
<proteinExistence type="predicted"/>
<gene>
    <name evidence="3" type="ORF">WG926_11835</name>
</gene>
<dbReference type="RefSeq" id="WP_345937392.1">
    <property type="nucleotide sequence ID" value="NZ_JBBKTW010000004.1"/>
</dbReference>
<comment type="caution">
    <text evidence="3">The sequence shown here is derived from an EMBL/GenBank/DDBJ whole genome shotgun (WGS) entry which is preliminary data.</text>
</comment>
<feature type="compositionally biased region" description="Low complexity" evidence="1">
    <location>
        <begin position="202"/>
        <end position="213"/>
    </location>
</feature>
<sequence length="330" mass="34173">MTGSRHDIQTACRLPRHRRAVLPWLGVLLLSGGAMAADATPPRDAVPKDAVMAEPGPQAASQRGMSCVGEEPFWSLDMAMTEAKLSRPGADGIDETVLTGQLQSLDFLDPPIHSFRGVPEDAPDQVLVATMVPGICASTMSDETPDRPWRAVISFPDGSLATGCCKPAGEVQAVLDPTAGPAERAGDEAGADDAAHSDDSPADGSSADGSPAHENWARDLASLMPAIRACVADGRVPVQAVTAARVMNEGLIGVRLRAPDGSRHDCITSDARVSAIDPVPEDAADTWPGEGDPLFLPAGDQPPTAACGTVERVLDGDGRLVGYLHAAPCG</sequence>
<evidence type="ECO:0000256" key="1">
    <source>
        <dbReference type="SAM" id="MobiDB-lite"/>
    </source>
</evidence>
<keyword evidence="4" id="KW-1185">Reference proteome</keyword>
<feature type="signal peptide" evidence="2">
    <location>
        <begin position="1"/>
        <end position="36"/>
    </location>
</feature>
<organism evidence="3 4">
    <name type="scientific">Tistrella arctica</name>
    <dbReference type="NCBI Taxonomy" id="3133430"/>
    <lineage>
        <taxon>Bacteria</taxon>
        <taxon>Pseudomonadati</taxon>
        <taxon>Pseudomonadota</taxon>
        <taxon>Alphaproteobacteria</taxon>
        <taxon>Geminicoccales</taxon>
        <taxon>Geminicoccaceae</taxon>
        <taxon>Tistrella</taxon>
    </lineage>
</organism>
<accession>A0ABU9YJL0</accession>
<evidence type="ECO:0000313" key="3">
    <source>
        <dbReference type="EMBL" id="MEN2988995.1"/>
    </source>
</evidence>
<reference evidence="3 4" key="1">
    <citation type="submission" date="2024-03" db="EMBL/GenBank/DDBJ databases">
        <title>High-quality draft genome sequencing of Tistrella sp. BH-R2-4.</title>
        <authorList>
            <person name="Dong C."/>
        </authorList>
    </citation>
    <scope>NUCLEOTIDE SEQUENCE [LARGE SCALE GENOMIC DNA]</scope>
    <source>
        <strain evidence="3 4">BH-R2-4</strain>
    </source>
</reference>
<evidence type="ECO:0000256" key="2">
    <source>
        <dbReference type="SAM" id="SignalP"/>
    </source>
</evidence>